<dbReference type="InterPro" id="IPR018298">
    <property type="entry name" value="Adrenodoxin_Fe-S_BS"/>
</dbReference>
<sequence>MKFSLNLLRVLGYSKGHCWYHLSLMRRIKFSFVTASGEEIEVEGEIGKTILSVAQDYDVGVDGACEGQLACTTCHVYVDENYEEVFPEPDKMEEDMLDIAHFLKPNSRL</sequence>
<dbReference type="EMBL" id="KK117584">
    <property type="protein sequence ID" value="KFM70869.1"/>
    <property type="molecule type" value="Genomic_DNA"/>
</dbReference>
<dbReference type="Proteomes" id="UP000054359">
    <property type="component" value="Unassembled WGS sequence"/>
</dbReference>
<dbReference type="GO" id="GO:0009055">
    <property type="term" value="F:electron transfer activity"/>
    <property type="evidence" value="ECO:0007669"/>
    <property type="project" value="TreeGrafter"/>
</dbReference>
<dbReference type="InterPro" id="IPR012675">
    <property type="entry name" value="Beta-grasp_dom_sf"/>
</dbReference>
<organism evidence="8 9">
    <name type="scientific">Stegodyphus mimosarum</name>
    <name type="common">African social velvet spider</name>
    <dbReference type="NCBI Taxonomy" id="407821"/>
    <lineage>
        <taxon>Eukaryota</taxon>
        <taxon>Metazoa</taxon>
        <taxon>Ecdysozoa</taxon>
        <taxon>Arthropoda</taxon>
        <taxon>Chelicerata</taxon>
        <taxon>Arachnida</taxon>
        <taxon>Araneae</taxon>
        <taxon>Araneomorphae</taxon>
        <taxon>Entelegynae</taxon>
        <taxon>Eresoidea</taxon>
        <taxon>Eresidae</taxon>
        <taxon>Stegodyphus</taxon>
    </lineage>
</organism>
<dbReference type="InterPro" id="IPR001055">
    <property type="entry name" value="Adrenodoxin-like"/>
</dbReference>
<proteinExistence type="inferred from homology"/>
<evidence type="ECO:0000256" key="3">
    <source>
        <dbReference type="ARBA" id="ARBA00022723"/>
    </source>
</evidence>
<feature type="non-terminal residue" evidence="8">
    <location>
        <position position="109"/>
    </location>
</feature>
<evidence type="ECO:0000256" key="2">
    <source>
        <dbReference type="ARBA" id="ARBA00022714"/>
    </source>
</evidence>
<evidence type="ECO:0000256" key="1">
    <source>
        <dbReference type="ARBA" id="ARBA00010914"/>
    </source>
</evidence>
<dbReference type="OMA" id="MPTVHFT"/>
<feature type="domain" description="2Fe-2S ferredoxin-type" evidence="7">
    <location>
        <begin position="34"/>
        <end position="94"/>
    </location>
</feature>
<dbReference type="SUPFAM" id="SSF54292">
    <property type="entry name" value="2Fe-2S ferredoxin-like"/>
    <property type="match status" value="1"/>
</dbReference>
<dbReference type="InterPro" id="IPR036010">
    <property type="entry name" value="2Fe-2S_ferredoxin-like_sf"/>
</dbReference>
<keyword evidence="4" id="KW-0408">Iron</keyword>
<evidence type="ECO:0000256" key="6">
    <source>
        <dbReference type="ARBA" id="ARBA00034078"/>
    </source>
</evidence>
<protein>
    <submittedName>
        <fullName evidence="8">Adrenodoxin-like protein, mitochondrial</fullName>
    </submittedName>
</protein>
<evidence type="ECO:0000256" key="5">
    <source>
        <dbReference type="ARBA" id="ARBA00023014"/>
    </source>
</evidence>
<keyword evidence="9" id="KW-1185">Reference proteome</keyword>
<dbReference type="GO" id="GO:0140647">
    <property type="term" value="P:P450-containing electron transport chain"/>
    <property type="evidence" value="ECO:0007669"/>
    <property type="project" value="InterPro"/>
</dbReference>
<dbReference type="PANTHER" id="PTHR23426">
    <property type="entry name" value="FERREDOXIN/ADRENODOXIN"/>
    <property type="match status" value="1"/>
</dbReference>
<evidence type="ECO:0000256" key="4">
    <source>
        <dbReference type="ARBA" id="ARBA00023004"/>
    </source>
</evidence>
<keyword evidence="2" id="KW-0001">2Fe-2S</keyword>
<dbReference type="AlphaFoldDB" id="A0A087U0I0"/>
<dbReference type="PANTHER" id="PTHR23426:SF65">
    <property type="entry name" value="FERREDOXIN-2, MITOCHONDRIAL"/>
    <property type="match status" value="1"/>
</dbReference>
<dbReference type="GO" id="GO:0005739">
    <property type="term" value="C:mitochondrion"/>
    <property type="evidence" value="ECO:0007669"/>
    <property type="project" value="TreeGrafter"/>
</dbReference>
<reference evidence="8 9" key="1">
    <citation type="submission" date="2013-11" db="EMBL/GenBank/DDBJ databases">
        <title>Genome sequencing of Stegodyphus mimosarum.</title>
        <authorList>
            <person name="Bechsgaard J."/>
        </authorList>
    </citation>
    <scope>NUCLEOTIDE SEQUENCE [LARGE SCALE GENOMIC DNA]</scope>
</reference>
<accession>A0A087U0I0</accession>
<comment type="cofactor">
    <cofactor evidence="6">
        <name>[2Fe-2S] cluster</name>
        <dbReference type="ChEBI" id="CHEBI:190135"/>
    </cofactor>
</comment>
<dbReference type="OrthoDB" id="6417395at2759"/>
<dbReference type="GO" id="GO:0046872">
    <property type="term" value="F:metal ion binding"/>
    <property type="evidence" value="ECO:0007669"/>
    <property type="project" value="UniProtKB-KW"/>
</dbReference>
<name>A0A087U0I0_STEMI</name>
<evidence type="ECO:0000313" key="8">
    <source>
        <dbReference type="EMBL" id="KFM70869.1"/>
    </source>
</evidence>
<dbReference type="InterPro" id="IPR001041">
    <property type="entry name" value="2Fe-2S_ferredoxin-type"/>
</dbReference>
<dbReference type="PROSITE" id="PS00814">
    <property type="entry name" value="ADX"/>
    <property type="match status" value="1"/>
</dbReference>
<gene>
    <name evidence="8" type="ORF">X975_02274</name>
</gene>
<dbReference type="Gene3D" id="3.10.20.30">
    <property type="match status" value="1"/>
</dbReference>
<evidence type="ECO:0000259" key="7">
    <source>
        <dbReference type="Pfam" id="PF00111"/>
    </source>
</evidence>
<keyword evidence="3" id="KW-0479">Metal-binding</keyword>
<dbReference type="GO" id="GO:0051537">
    <property type="term" value="F:2 iron, 2 sulfur cluster binding"/>
    <property type="evidence" value="ECO:0007669"/>
    <property type="project" value="UniProtKB-KW"/>
</dbReference>
<comment type="similarity">
    <text evidence="1">Belongs to the adrenodoxin/putidaredoxin family.</text>
</comment>
<dbReference type="Pfam" id="PF00111">
    <property type="entry name" value="Fer2"/>
    <property type="match status" value="1"/>
</dbReference>
<dbReference type="STRING" id="407821.A0A087U0I0"/>
<keyword evidence="5" id="KW-0411">Iron-sulfur</keyword>
<evidence type="ECO:0000313" key="9">
    <source>
        <dbReference type="Proteomes" id="UP000054359"/>
    </source>
</evidence>